<gene>
    <name evidence="1" type="ORF">NJ959_22655</name>
</gene>
<name>A0AAE3GVP6_9CYAN</name>
<sequence length="102" mass="11739">LIENEEILELCLNLSLDFFLSPFSIIEKNSPLKLQDSRLFSSDMKIIKSDDTKSILIISVNVVEKISKLLDLEKTQIKITSNLFQKIKLNERQTKIMTKLLG</sequence>
<dbReference type="EMBL" id="JAMZMM010000299">
    <property type="protein sequence ID" value="MCP2731229.1"/>
    <property type="molecule type" value="Genomic_DNA"/>
</dbReference>
<dbReference type="RefSeq" id="WP_254013974.1">
    <property type="nucleotide sequence ID" value="NZ_JAMZMM010000299.1"/>
</dbReference>
<comment type="caution">
    <text evidence="1">The sequence shown here is derived from an EMBL/GenBank/DDBJ whole genome shotgun (WGS) entry which is preliminary data.</text>
</comment>
<organism evidence="1 2">
    <name type="scientific">Limnofasciculus baicalensis BBK-W-15</name>
    <dbReference type="NCBI Taxonomy" id="2699891"/>
    <lineage>
        <taxon>Bacteria</taxon>
        <taxon>Bacillati</taxon>
        <taxon>Cyanobacteriota</taxon>
        <taxon>Cyanophyceae</taxon>
        <taxon>Coleofasciculales</taxon>
        <taxon>Coleofasciculaceae</taxon>
        <taxon>Limnofasciculus</taxon>
        <taxon>Limnofasciculus baicalensis</taxon>
    </lineage>
</organism>
<evidence type="ECO:0000313" key="1">
    <source>
        <dbReference type="EMBL" id="MCP2731229.1"/>
    </source>
</evidence>
<reference evidence="1" key="1">
    <citation type="submission" date="2022-06" db="EMBL/GenBank/DDBJ databases">
        <title>New cyanobacteria of genus Symplocastrum in benthos of Lake Baikal.</title>
        <authorList>
            <person name="Sorokovikova E."/>
            <person name="Tikhonova I."/>
            <person name="Krasnopeev A."/>
            <person name="Evseev P."/>
            <person name="Gladkikh A."/>
            <person name="Belykh O."/>
        </authorList>
    </citation>
    <scope>NUCLEOTIDE SEQUENCE</scope>
    <source>
        <strain evidence="1">BBK-W-15</strain>
    </source>
</reference>
<proteinExistence type="predicted"/>
<dbReference type="Proteomes" id="UP001204953">
    <property type="component" value="Unassembled WGS sequence"/>
</dbReference>
<accession>A0AAE3GVP6</accession>
<feature type="non-terminal residue" evidence="1">
    <location>
        <position position="1"/>
    </location>
</feature>
<protein>
    <submittedName>
        <fullName evidence="1">Uncharacterized protein</fullName>
    </submittedName>
</protein>
<dbReference type="AlphaFoldDB" id="A0AAE3GVP6"/>
<keyword evidence="2" id="KW-1185">Reference proteome</keyword>
<evidence type="ECO:0000313" key="2">
    <source>
        <dbReference type="Proteomes" id="UP001204953"/>
    </source>
</evidence>